<organism evidence="2 3">
    <name type="scientific">Eikenella corrodens</name>
    <dbReference type="NCBI Taxonomy" id="539"/>
    <lineage>
        <taxon>Bacteria</taxon>
        <taxon>Pseudomonadati</taxon>
        <taxon>Pseudomonadota</taxon>
        <taxon>Betaproteobacteria</taxon>
        <taxon>Neisseriales</taxon>
        <taxon>Neisseriaceae</taxon>
        <taxon>Eikenella</taxon>
    </lineage>
</organism>
<gene>
    <name evidence="2" type="ORF">A7P89_09975</name>
</gene>
<sequence>MRKTAKNIIFCLAAASILSACGSVYYGGEPVNKYLRDNNGQVVLDKNSNLPIVNPEFHIMREMNR</sequence>
<comment type="caution">
    <text evidence="2">The sequence shown here is derived from an EMBL/GenBank/DDBJ whole genome shotgun (WGS) entry which is preliminary data.</text>
</comment>
<accession>A0A1A9RLZ7</accession>
<protein>
    <submittedName>
        <fullName evidence="2">Uncharacterized protein</fullName>
    </submittedName>
</protein>
<proteinExistence type="predicted"/>
<dbReference type="Proteomes" id="UP000078103">
    <property type="component" value="Unassembled WGS sequence"/>
</dbReference>
<dbReference type="PROSITE" id="PS51257">
    <property type="entry name" value="PROKAR_LIPOPROTEIN"/>
    <property type="match status" value="1"/>
</dbReference>
<feature type="signal peptide" evidence="1">
    <location>
        <begin position="1"/>
        <end position="26"/>
    </location>
</feature>
<dbReference type="EMBL" id="LXSH01000027">
    <property type="protein sequence ID" value="OAM20655.1"/>
    <property type="molecule type" value="Genomic_DNA"/>
</dbReference>
<name>A0A1A9RLZ7_EIKCO</name>
<evidence type="ECO:0000313" key="2">
    <source>
        <dbReference type="EMBL" id="OAM20655.1"/>
    </source>
</evidence>
<dbReference type="AlphaFoldDB" id="A0A1A9RLZ7"/>
<feature type="chain" id="PRO_5008395973" evidence="1">
    <location>
        <begin position="27"/>
        <end position="65"/>
    </location>
</feature>
<evidence type="ECO:0000256" key="1">
    <source>
        <dbReference type="SAM" id="SignalP"/>
    </source>
</evidence>
<keyword evidence="1" id="KW-0732">Signal</keyword>
<evidence type="ECO:0000313" key="3">
    <source>
        <dbReference type="Proteomes" id="UP000078103"/>
    </source>
</evidence>
<reference evidence="3" key="1">
    <citation type="submission" date="2016-05" db="EMBL/GenBank/DDBJ databases">
        <title>Draft genome of Corynebacterium afermentans subsp. afermentans LCDC 88199T.</title>
        <authorList>
            <person name="Bernier A.-M."/>
            <person name="Bernard K."/>
        </authorList>
    </citation>
    <scope>NUCLEOTIDE SEQUENCE [LARGE SCALE GENOMIC DNA]</scope>
    <source>
        <strain evidence="3">NML120819</strain>
    </source>
</reference>